<dbReference type="RefSeq" id="WP_167844884.1">
    <property type="nucleotide sequence ID" value="NZ_JHEG04000002.1"/>
</dbReference>
<keyword evidence="2" id="KW-1185">Reference proteome</keyword>
<reference evidence="1" key="1">
    <citation type="journal article" date="2015" name="Genome Announc.">
        <title>Draft Genome Sequence of Tolypothrix boutellei Strain VB521301.</title>
        <authorList>
            <person name="Chandrababunaidu M.M."/>
            <person name="Singh D."/>
            <person name="Sen D."/>
            <person name="Bhan S."/>
            <person name="Das S."/>
            <person name="Gupta A."/>
            <person name="Adhikary S.P."/>
            <person name="Tripathy S."/>
        </authorList>
    </citation>
    <scope>NUCLEOTIDE SEQUENCE</scope>
    <source>
        <strain evidence="1">VB521301</strain>
    </source>
</reference>
<dbReference type="AlphaFoldDB" id="A0A8S9STJ7"/>
<dbReference type="EMBL" id="JHEG04000002">
    <property type="protein sequence ID" value="KAF3883830.1"/>
    <property type="molecule type" value="Genomic_DNA"/>
</dbReference>
<proteinExistence type="predicted"/>
<protein>
    <submittedName>
        <fullName evidence="1">Uncharacterized protein</fullName>
    </submittedName>
</protein>
<dbReference type="Proteomes" id="UP000029738">
    <property type="component" value="Unassembled WGS sequence"/>
</dbReference>
<comment type="caution">
    <text evidence="1">The sequence shown here is derived from an EMBL/GenBank/DDBJ whole genome shotgun (WGS) entry which is preliminary data.</text>
</comment>
<sequence length="76" mass="8753">MGYCGLQVVRVYSIVWQDDGPGGRFGLRSTNPVQRFRMRGEREQCVTPSHSSYKFGFTKKLGLKPRPSRTALHYFI</sequence>
<evidence type="ECO:0000313" key="2">
    <source>
        <dbReference type="Proteomes" id="UP000029738"/>
    </source>
</evidence>
<accession>A0A8S9STJ7</accession>
<reference evidence="1" key="2">
    <citation type="submission" date="2019-11" db="EMBL/GenBank/DDBJ databases">
        <title>Improved Assembly of Tolypothrix boutellei genome.</title>
        <authorList>
            <person name="Sarangi A.N."/>
            <person name="Mukherjee M."/>
            <person name="Ghosh S."/>
            <person name="Singh D."/>
            <person name="Das A."/>
            <person name="Kant S."/>
            <person name="Prusty A."/>
            <person name="Tripathy S."/>
        </authorList>
    </citation>
    <scope>NUCLEOTIDE SEQUENCE</scope>
    <source>
        <strain evidence="1">VB521301</strain>
    </source>
</reference>
<organism evidence="1 2">
    <name type="scientific">Tolypothrix bouteillei VB521301</name>
    <dbReference type="NCBI Taxonomy" id="1479485"/>
    <lineage>
        <taxon>Bacteria</taxon>
        <taxon>Bacillati</taxon>
        <taxon>Cyanobacteriota</taxon>
        <taxon>Cyanophyceae</taxon>
        <taxon>Nostocales</taxon>
        <taxon>Tolypothrichaceae</taxon>
        <taxon>Tolypothrix</taxon>
    </lineage>
</organism>
<evidence type="ECO:0000313" key="1">
    <source>
        <dbReference type="EMBL" id="KAF3883830.1"/>
    </source>
</evidence>
<name>A0A8S9STJ7_9CYAN</name>
<gene>
    <name evidence="1" type="ORF">DA73_0400039665</name>
</gene>